<feature type="binding site" evidence="12">
    <location>
        <position position="9"/>
    </location>
    <ligand>
        <name>ATP</name>
        <dbReference type="ChEBI" id="CHEBI:30616"/>
    </ligand>
</feature>
<dbReference type="PROSITE" id="PS51374">
    <property type="entry name" value="NDPK_LIKE"/>
    <property type="match status" value="1"/>
</dbReference>
<comment type="caution">
    <text evidence="16">The sequence shown here is derived from an EMBL/GenBank/DDBJ whole genome shotgun (WGS) entry which is preliminary data.</text>
</comment>
<protein>
    <recommendedName>
        <fullName evidence="4 14">Nucleoside diphosphate kinase</fullName>
        <ecNumber evidence="3 14">2.7.4.6</ecNumber>
    </recommendedName>
</protein>
<dbReference type="GO" id="GO:0005524">
    <property type="term" value="F:ATP binding"/>
    <property type="evidence" value="ECO:0007669"/>
    <property type="project" value="UniProtKB-KW"/>
</dbReference>
<dbReference type="InterPro" id="IPR023005">
    <property type="entry name" value="Nucleoside_diP_kinase_AS"/>
</dbReference>
<dbReference type="SUPFAM" id="SSF54919">
    <property type="entry name" value="Nucleoside diphosphate kinase, NDK"/>
    <property type="match status" value="1"/>
</dbReference>
<keyword evidence="9 14" id="KW-0067">ATP-binding</keyword>
<organism evidence="16 17">
    <name type="scientific">Eremococcus coleocola ACS-139-V-Col8</name>
    <dbReference type="NCBI Taxonomy" id="908337"/>
    <lineage>
        <taxon>Bacteria</taxon>
        <taxon>Bacillati</taxon>
        <taxon>Bacillota</taxon>
        <taxon>Bacilli</taxon>
        <taxon>Lactobacillales</taxon>
        <taxon>Aerococcaceae</taxon>
        <taxon>Eremococcus</taxon>
    </lineage>
</organism>
<keyword evidence="7 14" id="KW-0547">Nucleotide-binding</keyword>
<evidence type="ECO:0000313" key="16">
    <source>
        <dbReference type="EMBL" id="EFR30909.1"/>
    </source>
</evidence>
<dbReference type="Pfam" id="PF00334">
    <property type="entry name" value="NDK"/>
    <property type="match status" value="1"/>
</dbReference>
<comment type="catalytic activity">
    <reaction evidence="14">
        <text>a 2'-deoxyribonucleoside 5'-diphosphate + ATP = a 2'-deoxyribonucleoside 5'-triphosphate + ADP</text>
        <dbReference type="Rhea" id="RHEA:44640"/>
        <dbReference type="ChEBI" id="CHEBI:30616"/>
        <dbReference type="ChEBI" id="CHEBI:61560"/>
        <dbReference type="ChEBI" id="CHEBI:73316"/>
        <dbReference type="ChEBI" id="CHEBI:456216"/>
        <dbReference type="EC" id="2.7.4.6"/>
    </reaction>
</comment>
<evidence type="ECO:0000256" key="6">
    <source>
        <dbReference type="ARBA" id="ARBA00022723"/>
    </source>
</evidence>
<comment type="similarity">
    <text evidence="2 12 13">Belongs to the NDK family.</text>
</comment>
<evidence type="ECO:0000256" key="4">
    <source>
        <dbReference type="ARBA" id="ARBA00017632"/>
    </source>
</evidence>
<keyword evidence="11" id="KW-0546">Nucleotide metabolism</keyword>
<feature type="domain" description="Nucleoside diphosphate kinase-like" evidence="15">
    <location>
        <begin position="1"/>
        <end position="139"/>
    </location>
</feature>
<evidence type="ECO:0000256" key="11">
    <source>
        <dbReference type="ARBA" id="ARBA00023080"/>
    </source>
</evidence>
<dbReference type="eggNOG" id="COG0105">
    <property type="taxonomic scope" value="Bacteria"/>
</dbReference>
<sequence length="139" mass="15890">MQETLFIVKPDGVKRGLVGEVLRRIERRGFKLTRLEMRQADKAILARHYEDLLEKPFYHQIERYMMEGPLVVGTFYGPDAVKTWRKTMGVTNPAEADMGTIRADFAMGPDENGDMRNVVHGSDSVESAEREINIWFGEG</sequence>
<keyword evidence="6" id="KW-0479">Metal-binding</keyword>
<dbReference type="GO" id="GO:0046872">
    <property type="term" value="F:metal ion binding"/>
    <property type="evidence" value="ECO:0007669"/>
    <property type="project" value="UniProtKB-KW"/>
</dbReference>
<evidence type="ECO:0000256" key="2">
    <source>
        <dbReference type="ARBA" id="ARBA00008142"/>
    </source>
</evidence>
<evidence type="ECO:0000256" key="10">
    <source>
        <dbReference type="ARBA" id="ARBA00022842"/>
    </source>
</evidence>
<name>E4KQ50_9LACT</name>
<evidence type="ECO:0000256" key="14">
    <source>
        <dbReference type="RuleBase" id="RU004013"/>
    </source>
</evidence>
<evidence type="ECO:0000256" key="3">
    <source>
        <dbReference type="ARBA" id="ARBA00012966"/>
    </source>
</evidence>
<keyword evidence="10" id="KW-0460">Magnesium</keyword>
<dbReference type="GO" id="GO:0006183">
    <property type="term" value="P:GTP biosynthetic process"/>
    <property type="evidence" value="ECO:0007669"/>
    <property type="project" value="InterPro"/>
</dbReference>
<dbReference type="PANTHER" id="PTHR11349">
    <property type="entry name" value="NUCLEOSIDE DIPHOSPHATE KINASE"/>
    <property type="match status" value="1"/>
</dbReference>
<gene>
    <name evidence="16" type="primary">awd</name>
    <name evidence="16" type="ORF">HMPREF9257_1756</name>
</gene>
<dbReference type="Proteomes" id="UP000005990">
    <property type="component" value="Unassembled WGS sequence"/>
</dbReference>
<evidence type="ECO:0000259" key="15">
    <source>
        <dbReference type="SMART" id="SM00562"/>
    </source>
</evidence>
<evidence type="ECO:0000256" key="13">
    <source>
        <dbReference type="RuleBase" id="RU004011"/>
    </source>
</evidence>
<evidence type="ECO:0000256" key="8">
    <source>
        <dbReference type="ARBA" id="ARBA00022777"/>
    </source>
</evidence>
<evidence type="ECO:0000256" key="9">
    <source>
        <dbReference type="ARBA" id="ARBA00022840"/>
    </source>
</evidence>
<dbReference type="NCBIfam" id="NF001908">
    <property type="entry name" value="PRK00668.1"/>
    <property type="match status" value="1"/>
</dbReference>
<feature type="binding site" evidence="12">
    <location>
        <position position="102"/>
    </location>
    <ligand>
        <name>ATP</name>
        <dbReference type="ChEBI" id="CHEBI:30616"/>
    </ligand>
</feature>
<evidence type="ECO:0000256" key="12">
    <source>
        <dbReference type="PROSITE-ProRule" id="PRU00706"/>
    </source>
</evidence>
<evidence type="ECO:0000256" key="7">
    <source>
        <dbReference type="ARBA" id="ARBA00022741"/>
    </source>
</evidence>
<feature type="binding site" evidence="12">
    <location>
        <position position="85"/>
    </location>
    <ligand>
        <name>ATP</name>
        <dbReference type="ChEBI" id="CHEBI:30616"/>
    </ligand>
</feature>
<dbReference type="Gene3D" id="3.30.70.141">
    <property type="entry name" value="Nucleoside diphosphate kinase-like domain"/>
    <property type="match status" value="1"/>
</dbReference>
<keyword evidence="5 14" id="KW-0808">Transferase</keyword>
<dbReference type="GO" id="GO:0006241">
    <property type="term" value="P:CTP biosynthetic process"/>
    <property type="evidence" value="ECO:0007669"/>
    <property type="project" value="InterPro"/>
</dbReference>
<dbReference type="CDD" id="cd04413">
    <property type="entry name" value="NDPk_I"/>
    <property type="match status" value="1"/>
</dbReference>
<dbReference type="EC" id="2.7.4.6" evidence="3 14"/>
<comment type="cofactor">
    <cofactor evidence="1">
        <name>Mg(2+)</name>
        <dbReference type="ChEBI" id="CHEBI:18420"/>
    </cofactor>
</comment>
<dbReference type="InterPro" id="IPR034907">
    <property type="entry name" value="NDK-like_dom"/>
</dbReference>
<dbReference type="STRING" id="908337.HMPREF9257_1756"/>
<dbReference type="EMBL" id="AENN01000016">
    <property type="protein sequence ID" value="EFR30909.1"/>
    <property type="molecule type" value="Genomic_DNA"/>
</dbReference>
<feature type="binding site" evidence="12">
    <location>
        <position position="57"/>
    </location>
    <ligand>
        <name>ATP</name>
        <dbReference type="ChEBI" id="CHEBI:30616"/>
    </ligand>
</feature>
<feature type="binding site" evidence="12">
    <location>
        <position position="91"/>
    </location>
    <ligand>
        <name>ATP</name>
        <dbReference type="ChEBI" id="CHEBI:30616"/>
    </ligand>
</feature>
<dbReference type="SMART" id="SM00562">
    <property type="entry name" value="NDK"/>
    <property type="match status" value="1"/>
</dbReference>
<dbReference type="OrthoDB" id="9801161at2"/>
<dbReference type="GO" id="GO:0004550">
    <property type="term" value="F:nucleoside diphosphate kinase activity"/>
    <property type="evidence" value="ECO:0007669"/>
    <property type="project" value="UniProtKB-EC"/>
</dbReference>
<dbReference type="AlphaFoldDB" id="E4KQ50"/>
<dbReference type="FunFam" id="3.30.70.141:FF:000003">
    <property type="entry name" value="Nucleoside diphosphate kinase"/>
    <property type="match status" value="1"/>
</dbReference>
<evidence type="ECO:0000313" key="17">
    <source>
        <dbReference type="Proteomes" id="UP000005990"/>
    </source>
</evidence>
<dbReference type="PRINTS" id="PR01243">
    <property type="entry name" value="NUCDPKINASE"/>
</dbReference>
<dbReference type="InterPro" id="IPR036850">
    <property type="entry name" value="NDK-like_dom_sf"/>
</dbReference>
<keyword evidence="17" id="KW-1185">Reference proteome</keyword>
<proteinExistence type="inferred from homology"/>
<dbReference type="PROSITE" id="PS00469">
    <property type="entry name" value="NDPK"/>
    <property type="match status" value="1"/>
</dbReference>
<accession>E4KQ50</accession>
<evidence type="ECO:0000256" key="5">
    <source>
        <dbReference type="ARBA" id="ARBA00022679"/>
    </source>
</evidence>
<feature type="active site" description="Pros-phosphohistidine intermediate" evidence="12">
    <location>
        <position position="120"/>
    </location>
</feature>
<dbReference type="InterPro" id="IPR001564">
    <property type="entry name" value="Nucleoside_diP_kinase"/>
</dbReference>
<dbReference type="GO" id="GO:0006228">
    <property type="term" value="P:UTP biosynthetic process"/>
    <property type="evidence" value="ECO:0007669"/>
    <property type="project" value="InterPro"/>
</dbReference>
<keyword evidence="8 14" id="KW-0418">Kinase</keyword>
<feature type="binding site" evidence="12">
    <location>
        <position position="117"/>
    </location>
    <ligand>
        <name>ATP</name>
        <dbReference type="ChEBI" id="CHEBI:30616"/>
    </ligand>
</feature>
<evidence type="ECO:0000256" key="1">
    <source>
        <dbReference type="ARBA" id="ARBA00001946"/>
    </source>
</evidence>
<dbReference type="RefSeq" id="WP_006418695.1">
    <property type="nucleotide sequence ID" value="NZ_AENN01000016.1"/>
</dbReference>
<reference evidence="16 17" key="1">
    <citation type="submission" date="2010-10" db="EMBL/GenBank/DDBJ databases">
        <authorList>
            <person name="Durkin A.S."/>
            <person name="Madupu R."/>
            <person name="Torralba M."/>
            <person name="Gillis M."/>
            <person name="Methe B."/>
            <person name="Sutton G."/>
            <person name="Nelson K.E."/>
        </authorList>
    </citation>
    <scope>NUCLEOTIDE SEQUENCE [LARGE SCALE GENOMIC DNA]</scope>
    <source>
        <strain evidence="16 17">ACS-139-V-Col8</strain>
    </source>
</reference>